<proteinExistence type="predicted"/>
<dbReference type="Proteomes" id="UP000063781">
    <property type="component" value="Chromosome"/>
</dbReference>
<gene>
    <name evidence="2" type="ORF">AOC36_03160</name>
</gene>
<keyword evidence="1" id="KW-0472">Membrane</keyword>
<dbReference type="OrthoDB" id="9815852at2"/>
<evidence type="ECO:0000313" key="2">
    <source>
        <dbReference type="EMBL" id="AMC93015.1"/>
    </source>
</evidence>
<feature type="transmembrane region" description="Helical" evidence="1">
    <location>
        <begin position="199"/>
        <end position="219"/>
    </location>
</feature>
<protein>
    <recommendedName>
        <fullName evidence="4">Beta-carotene 15,15'-monooxygenase</fullName>
    </recommendedName>
</protein>
<feature type="transmembrane region" description="Helical" evidence="1">
    <location>
        <begin position="240"/>
        <end position="260"/>
    </location>
</feature>
<dbReference type="InterPro" id="IPR047928">
    <property type="entry name" value="Perm_prefix_1"/>
</dbReference>
<dbReference type="EMBL" id="CP013213">
    <property type="protein sequence ID" value="AMC93015.1"/>
    <property type="molecule type" value="Genomic_DNA"/>
</dbReference>
<dbReference type="RefSeq" id="WP_067631395.1">
    <property type="nucleotide sequence ID" value="NZ_CP013213.1"/>
</dbReference>
<feature type="transmembrane region" description="Helical" evidence="1">
    <location>
        <begin position="89"/>
        <end position="111"/>
    </location>
</feature>
<dbReference type="NCBIfam" id="NF038403">
    <property type="entry name" value="perm_prefix_1"/>
    <property type="match status" value="1"/>
</dbReference>
<accession>A0A120JTI6</accession>
<dbReference type="KEGG" id="erl:AOC36_03160"/>
<evidence type="ECO:0000256" key="1">
    <source>
        <dbReference type="SAM" id="Phobius"/>
    </source>
</evidence>
<evidence type="ECO:0008006" key="4">
    <source>
        <dbReference type="Google" id="ProtNLM"/>
    </source>
</evidence>
<keyword evidence="1" id="KW-1133">Transmembrane helix</keyword>
<dbReference type="STRING" id="1514105.AOC36_03160"/>
<sequence length="289" mass="32564">MQQIIDYVEVMFRSLPNSKSVNIAKDQILDSMLMKYDEYIKNQMSEADAIGHVIGEFGNIDELIEGLGLDLPLDGSIIESQRLDDYLRFIPRFANAIAIGVGAIGFVIAMLPIMRNFLLIPLFISVILALSVFILYGFRMHTFEDVQDSHNMLSRDDTLRVKDISDRYASRFILVLIGSIAIMLLAFIVSIMIGSQAYSFSVGAVIFTCGLFLMLRVSIPYGLYDSLINRKKNIQYNPGKFSGLIMSLAVFAYLFIGFSYNGWHPWWIIILVAGVISGYLDSLPNKEHN</sequence>
<name>A0A120JTI6_9FIRM</name>
<organism evidence="2 3">
    <name type="scientific">Erysipelothrix larvae</name>
    <dbReference type="NCBI Taxonomy" id="1514105"/>
    <lineage>
        <taxon>Bacteria</taxon>
        <taxon>Bacillati</taxon>
        <taxon>Bacillota</taxon>
        <taxon>Erysipelotrichia</taxon>
        <taxon>Erysipelotrichales</taxon>
        <taxon>Erysipelotrichaceae</taxon>
        <taxon>Erysipelothrix</taxon>
    </lineage>
</organism>
<keyword evidence="1" id="KW-0812">Transmembrane</keyword>
<feature type="transmembrane region" description="Helical" evidence="1">
    <location>
        <begin position="172"/>
        <end position="193"/>
    </location>
</feature>
<feature type="transmembrane region" description="Helical" evidence="1">
    <location>
        <begin position="266"/>
        <end position="283"/>
    </location>
</feature>
<reference evidence="2 3" key="1">
    <citation type="submission" date="2015-10" db="EMBL/GenBank/DDBJ databases">
        <title>Erysipelothrix larvae sp. LV19 isolated from the larval gut of the rhinoceros beetle, Trypoxylus dichotomus.</title>
        <authorList>
            <person name="Lim S."/>
            <person name="Kim B.-C."/>
        </authorList>
    </citation>
    <scope>NUCLEOTIDE SEQUENCE [LARGE SCALE GENOMIC DNA]</scope>
    <source>
        <strain evidence="2 3">LV19</strain>
    </source>
</reference>
<keyword evidence="3" id="KW-1185">Reference proteome</keyword>
<feature type="transmembrane region" description="Helical" evidence="1">
    <location>
        <begin position="117"/>
        <end position="138"/>
    </location>
</feature>
<evidence type="ECO:0000313" key="3">
    <source>
        <dbReference type="Proteomes" id="UP000063781"/>
    </source>
</evidence>
<dbReference type="AlphaFoldDB" id="A0A120JTI6"/>